<dbReference type="SMART" id="SM00487">
    <property type="entry name" value="DEXDc"/>
    <property type="match status" value="1"/>
</dbReference>
<gene>
    <name evidence="8" type="ORF">QE152_g6534</name>
</gene>
<dbReference type="Gene3D" id="3.40.50.300">
    <property type="entry name" value="P-loop containing nucleotide triphosphate hydrolases"/>
    <property type="match status" value="2"/>
</dbReference>
<reference evidence="8 9" key="1">
    <citation type="journal article" date="2024" name="BMC Genomics">
        <title>De novo assembly and annotation of Popillia japonica's genome with initial clues to its potential as an invasive pest.</title>
        <authorList>
            <person name="Cucini C."/>
            <person name="Boschi S."/>
            <person name="Funari R."/>
            <person name="Cardaioli E."/>
            <person name="Iannotti N."/>
            <person name="Marturano G."/>
            <person name="Paoli F."/>
            <person name="Bruttini M."/>
            <person name="Carapelli A."/>
            <person name="Frati F."/>
            <person name="Nardi F."/>
        </authorList>
    </citation>
    <scope>NUCLEOTIDE SEQUENCE [LARGE SCALE GENOMIC DNA]</scope>
    <source>
        <strain evidence="8">DMR45628</strain>
    </source>
</reference>
<dbReference type="GO" id="GO:0003676">
    <property type="term" value="F:nucleic acid binding"/>
    <property type="evidence" value="ECO:0007669"/>
    <property type="project" value="InterPro"/>
</dbReference>
<dbReference type="InterPro" id="IPR059032">
    <property type="entry name" value="WHD_DDX60"/>
</dbReference>
<name>A0AAW1MGT1_POPJA</name>
<dbReference type="InterPro" id="IPR055124">
    <property type="entry name" value="PIN-like_DDX60"/>
</dbReference>
<dbReference type="Pfam" id="PF00270">
    <property type="entry name" value="DEAD"/>
    <property type="match status" value="1"/>
</dbReference>
<dbReference type="InterPro" id="IPR052431">
    <property type="entry name" value="SKI2_subfamily_helicases"/>
</dbReference>
<feature type="coiled-coil region" evidence="5">
    <location>
        <begin position="557"/>
        <end position="607"/>
    </location>
</feature>
<dbReference type="InterPro" id="IPR027417">
    <property type="entry name" value="P-loop_NTPase"/>
</dbReference>
<dbReference type="FunFam" id="3.40.50.300:FF:001039">
    <property type="entry name" value="ATP-dependent RNA helicase DDX60"/>
    <property type="match status" value="1"/>
</dbReference>
<dbReference type="SMART" id="SM00490">
    <property type="entry name" value="HELICc"/>
    <property type="match status" value="1"/>
</dbReference>
<evidence type="ECO:0000259" key="7">
    <source>
        <dbReference type="PROSITE" id="PS51194"/>
    </source>
</evidence>
<dbReference type="GO" id="GO:0004386">
    <property type="term" value="F:helicase activity"/>
    <property type="evidence" value="ECO:0007669"/>
    <property type="project" value="UniProtKB-KW"/>
</dbReference>
<keyword evidence="2" id="KW-0378">Hydrolase</keyword>
<keyword evidence="5" id="KW-0175">Coiled coil</keyword>
<dbReference type="PROSITE" id="PS51194">
    <property type="entry name" value="HELICASE_CTER"/>
    <property type="match status" value="1"/>
</dbReference>
<evidence type="ECO:0000259" key="6">
    <source>
        <dbReference type="PROSITE" id="PS51192"/>
    </source>
</evidence>
<dbReference type="Pfam" id="PF23002">
    <property type="entry name" value="PIN-like_DDX60"/>
    <property type="match status" value="1"/>
</dbReference>
<feature type="domain" description="Helicase C-terminal" evidence="7">
    <location>
        <begin position="1141"/>
        <end position="1306"/>
    </location>
</feature>
<evidence type="ECO:0000313" key="9">
    <source>
        <dbReference type="Proteomes" id="UP001458880"/>
    </source>
</evidence>
<dbReference type="GO" id="GO:0005737">
    <property type="term" value="C:cytoplasm"/>
    <property type="evidence" value="ECO:0007669"/>
    <property type="project" value="TreeGrafter"/>
</dbReference>
<dbReference type="PROSITE" id="PS51192">
    <property type="entry name" value="HELICASE_ATP_BIND_1"/>
    <property type="match status" value="1"/>
</dbReference>
<dbReference type="InterPro" id="IPR001650">
    <property type="entry name" value="Helicase_C-like"/>
</dbReference>
<evidence type="ECO:0000313" key="8">
    <source>
        <dbReference type="EMBL" id="KAK9745861.1"/>
    </source>
</evidence>
<protein>
    <submittedName>
        <fullName evidence="8">Helicase conserved C-terminal domain</fullName>
    </submittedName>
</protein>
<dbReference type="EMBL" id="JASPKY010000044">
    <property type="protein sequence ID" value="KAK9745861.1"/>
    <property type="molecule type" value="Genomic_DNA"/>
</dbReference>
<keyword evidence="3 8" id="KW-0347">Helicase</keyword>
<dbReference type="InterPro" id="IPR011545">
    <property type="entry name" value="DEAD/DEAH_box_helicase_dom"/>
</dbReference>
<evidence type="ECO:0000256" key="5">
    <source>
        <dbReference type="SAM" id="Coils"/>
    </source>
</evidence>
<dbReference type="InterPro" id="IPR014001">
    <property type="entry name" value="Helicase_ATP-bd"/>
</dbReference>
<keyword evidence="4" id="KW-0067">ATP-binding</keyword>
<sequence>MSKAVSKKEENSLNNELDLNIEKLFLLSANEDAEINEFEKDDEEEPDAEEVMNICNNPIYSDVTPMINSKVPFLIDGDALIMHAFLQENHEVTLGGQFLHVVYYCERFLQALLDKGANFIIVFFRIWTRYWEKHSYIKCLRLSIYRHLKEHTDYKLFKFPSFNSGSFLSFLNFTKPRCVLLDIGYHLTVKTFNERVCLPDEISADENIALYIVCSEILFFRTNDLPCVDVQAIDIGESIISSYNLNTCPALRNLALLFCSKLSIILSPANSLSDDFTIKNDYSGLDARRAIVIAASPSFLSIYSDINILKLILLCYASLEVLQLEHRCCPIFEFNKASLPEVQRIVLAWMRCMEAAYMHFVKHEITLIWNNIADLWQSTMFNYICYILQNAISTGLELGQLREAYEQLVNLVQLECDTMIDAYPILSISQAENGKLAEKDEKEETGVNLYLLNNNLIRKFCGNDFQDTKWLTPPKSLKTEEFDEIRHWHCQKPLTDDWDHVNESFAWDDSRITLWRNMTPDKWKQKQIAKHAHYLEVYGRNLEGNAIEPETIICGSKNNGEKKQKKEKKKVADLKQKIRDEKEKNVLAKEEEIIKELKSRVKDTMKIQEKLRIINLALNKLTAKETILSAELIKVKSYREHIMKVRAEEIDNDQKRDIFLLVRSILERDMVIKEKDKVLLSKILHELGLNEIARRNNLPADVRYTKILDLNWIRYQLEYLGPDMKRIADGEYDPDIGFTPDPWQKQFIDAVRKKKSALVVAPTSSGKTFAAYYCMKRVLQESEDGVVVYVAPTKALVNQVEATVYARFKNAKLKDGKAVVGVYTRDYKSNTLNSRILITVPQCLDILLLSPRRYTWFKNLKYAIFDEVHKLSGNEEGLVWERCLLLIRCPFLALSATISDVPEFHSWLVSNEKFKGEQDRLYRRERSSYEVVLVEHKERHSDLVKYVYDINTGLHHYHPYCALDSKILREHNGIPSTINLAPQEVLQLYDVMNSIEIIRRKFMENDLCSFFSRLAKNGFINRNDVTEYERIIANLFYETYKENQVIAGNIIKQLYSVENWHNPPTPNNIPRLMDCIAENNLLPCIVFSYNRDLIEDADLHVIKTCRRTEITKDQDKKTQKEEEKIAKIEKRIREKEEGSNQGQAVARTVRTSGILRSTGSKFKGEGKADSRDMQFIERRLAQTICDPVLRTGFAYGVAYHHGGLNNKLRSSVEILFRMGIVKVVFATGTLALGIHMPCKSVVVYGDSPFLNSIEFHQMSGRAGRRGFDTQGNVIFMGLTKNRQDMLMTDKLPKMIGNFPVSVTLVARILLLVTRVTDKGKSSDEVTSIVMSNVLALLENSLIFKFKPNLKLQIKHFVDFAAQLLFIQGIYNAEGGPLKLASIVSHLHYHEPANLVFAYLFRSGALRELISSFDNQKDIEWALVIVLSHLFARLKLHKVHLDRTYKNSVVILEPLPDIILTAIEKYNSQVEFVFNAYFISVATHLASTLGKDNTLPLSGLRILPLFKYEADEEPGTLSAKIKSACIKRIACSSFVALSGNTDMELYTGTVISNIRHEICPGIKIVPLLDTDIVHNSYAADFYRHGIVDAIRRDNGLRAGAEFTRIKDFLLVLKTLVICLEELEPIDQDDPIYIYFKCICNTFDQKFKKAFDFNRVKNK</sequence>
<dbReference type="Pfam" id="PF26076">
    <property type="entry name" value="WHD_DDX60"/>
    <property type="match status" value="1"/>
</dbReference>
<evidence type="ECO:0000256" key="4">
    <source>
        <dbReference type="ARBA" id="ARBA00022840"/>
    </source>
</evidence>
<keyword evidence="1" id="KW-0547">Nucleotide-binding</keyword>
<organism evidence="8 9">
    <name type="scientific">Popillia japonica</name>
    <name type="common">Japanese beetle</name>
    <dbReference type="NCBI Taxonomy" id="7064"/>
    <lineage>
        <taxon>Eukaryota</taxon>
        <taxon>Metazoa</taxon>
        <taxon>Ecdysozoa</taxon>
        <taxon>Arthropoda</taxon>
        <taxon>Hexapoda</taxon>
        <taxon>Insecta</taxon>
        <taxon>Pterygota</taxon>
        <taxon>Neoptera</taxon>
        <taxon>Endopterygota</taxon>
        <taxon>Coleoptera</taxon>
        <taxon>Polyphaga</taxon>
        <taxon>Scarabaeiformia</taxon>
        <taxon>Scarabaeidae</taxon>
        <taxon>Rutelinae</taxon>
        <taxon>Popillia</taxon>
    </lineage>
</organism>
<comment type="caution">
    <text evidence="8">The sequence shown here is derived from an EMBL/GenBank/DDBJ whole genome shotgun (WGS) entry which is preliminary data.</text>
</comment>
<feature type="domain" description="Helicase ATP-binding" evidence="6">
    <location>
        <begin position="748"/>
        <end position="916"/>
    </location>
</feature>
<dbReference type="PANTHER" id="PTHR44533:SF4">
    <property type="entry name" value="DEAD_H RNA HELICASE, PUTATIVE-RELATED"/>
    <property type="match status" value="1"/>
</dbReference>
<evidence type="ECO:0000256" key="2">
    <source>
        <dbReference type="ARBA" id="ARBA00022801"/>
    </source>
</evidence>
<proteinExistence type="predicted"/>
<evidence type="ECO:0000256" key="3">
    <source>
        <dbReference type="ARBA" id="ARBA00022806"/>
    </source>
</evidence>
<accession>A0AAW1MGT1</accession>
<keyword evidence="9" id="KW-1185">Reference proteome</keyword>
<dbReference type="Proteomes" id="UP001458880">
    <property type="component" value="Unassembled WGS sequence"/>
</dbReference>
<dbReference type="Pfam" id="PF00271">
    <property type="entry name" value="Helicase_C"/>
    <property type="match status" value="1"/>
</dbReference>
<dbReference type="SUPFAM" id="SSF52540">
    <property type="entry name" value="P-loop containing nucleoside triphosphate hydrolases"/>
    <property type="match status" value="1"/>
</dbReference>
<dbReference type="PANTHER" id="PTHR44533">
    <property type="entry name" value="DEAD/H RNA HELICASE, PUTATIVE-RELATED"/>
    <property type="match status" value="1"/>
</dbReference>
<dbReference type="GO" id="GO:0005524">
    <property type="term" value="F:ATP binding"/>
    <property type="evidence" value="ECO:0007669"/>
    <property type="project" value="UniProtKB-KW"/>
</dbReference>
<evidence type="ECO:0000256" key="1">
    <source>
        <dbReference type="ARBA" id="ARBA00022741"/>
    </source>
</evidence>
<dbReference type="GO" id="GO:0016787">
    <property type="term" value="F:hydrolase activity"/>
    <property type="evidence" value="ECO:0007669"/>
    <property type="project" value="UniProtKB-KW"/>
</dbReference>